<evidence type="ECO:0000313" key="11">
    <source>
        <dbReference type="Proteomes" id="UP001214415"/>
    </source>
</evidence>
<keyword evidence="3" id="KW-0378">Hydrolase</keyword>
<dbReference type="GO" id="GO:0005524">
    <property type="term" value="F:ATP binding"/>
    <property type="evidence" value="ECO:0007669"/>
    <property type="project" value="UniProtKB-KW"/>
</dbReference>
<dbReference type="AlphaFoldDB" id="A0AAF0EBW0"/>
<evidence type="ECO:0000313" key="10">
    <source>
        <dbReference type="EMBL" id="WFD23517.1"/>
    </source>
</evidence>
<organism evidence="10 11">
    <name type="scientific">Malassezia equina</name>
    <dbReference type="NCBI Taxonomy" id="1381935"/>
    <lineage>
        <taxon>Eukaryota</taxon>
        <taxon>Fungi</taxon>
        <taxon>Dikarya</taxon>
        <taxon>Basidiomycota</taxon>
        <taxon>Ustilaginomycotina</taxon>
        <taxon>Malasseziomycetes</taxon>
        <taxon>Malasseziales</taxon>
        <taxon>Malasseziaceae</taxon>
        <taxon>Malassezia</taxon>
    </lineage>
</organism>
<name>A0AAF0EBW0_9BASI</name>
<feature type="region of interest" description="Disordered" evidence="7">
    <location>
        <begin position="70"/>
        <end position="95"/>
    </location>
</feature>
<dbReference type="InterPro" id="IPR027417">
    <property type="entry name" value="P-loop_NTPase"/>
</dbReference>
<protein>
    <submittedName>
        <fullName evidence="10">Uncharacterized protein</fullName>
    </submittedName>
</protein>
<evidence type="ECO:0000256" key="2">
    <source>
        <dbReference type="ARBA" id="ARBA00022741"/>
    </source>
</evidence>
<evidence type="ECO:0000256" key="3">
    <source>
        <dbReference type="ARBA" id="ARBA00022801"/>
    </source>
</evidence>
<dbReference type="PANTHER" id="PTHR43788:SF13">
    <property type="entry name" value="REGULATOR OF NONSENSE TRANSCRIPTS 1"/>
    <property type="match status" value="1"/>
</dbReference>
<sequence length="1082" mass="119857">MRSFAAQLAAHRGSVRHFRTWRRVLAEQRDVDREMRHAWHVPPPTAWTPTEEAPQRVHRATLERLFDAWDKQPDKDVPPREWPRSEEDVDDGEDLGQYERLIDTELPDRLPTPPDDWIDDAVNEADSRGIEEEALPDDVAALFLADPEAALEAGAARWREAPATDTLPTAPETSVAPARPTTCTAPRRGVREWFDWRLIAVSQQGVALPGHTYTHLVGPAWDAGQWVWMRRKPSQSLLLRAAHRAARAVHRGPYYPGHDTSALRALTLGARQYQQHWRRVLSYERAHHEDELHEQRSRPIHELVALGLTVPGLMAFWQSGRHFGRRVGVFKLPGSRRLPRHKFQPGTVVDVCPEDAPPDWLRVARRKTSTVDKAAETLAGGAPAVSDLIVRVPAEVIDVTPTQVRVRFSEAFEDLDLGRYERWRLDRGESNVTNERTEAALDAMLYEPDDVIRASTPQRRYALAGTTLRDVLTGQASVSGPGLFAQDQRIHSWCERYARARPVRVEGDPDLKLNPSQLRAVAMMLRERMSLVQGPPGTGKTRTLVQAVRLLKQHFQVPHPVLLAAHTNVAVDNLVEGCVRAGLTVVRAGSSTAARASVADHTLDAHLARHPSAPALAEAEVKLKEYQGAREGLEAALRQGQADNAMQERVVRVRRAIAHLTARCHVLRQRMYADVLHRADVVCSTAIAAGSSQLNVIDFPIVFLDEGSMATEPIALIPLMKGCAQLALVGDHKQLPPVLQSAEARRTGLSTSLFERLIRGDTVPGAAHARCAVPSTMLDVQFRMHPLLARFPNVHFYEGALRDAPSTESLSAYDSVFSAYDAMQEPLPLTMLTHAPVPSSSSAVGLRTRTSGASPYSALQADLCLELVCDLLERNPTLRGTDIGMVTPYEAQVRLLQRMLAAGESMAAGSQALASTVPQLSEDALDTLAAMDPRRASELNAIEVHTVDGFEGREKPVMIFSTVKASGGSVEGTAALHWARQQPSEAAAARLEAMPGERGGYIGFLADRRRMNVALTRAQRQLFVVGNLETLLCARLGEYGADHIECSDVHVVRKYARWLLAHGHVVDVQQVRDRQLEGWRRR</sequence>
<dbReference type="EMBL" id="CP119903">
    <property type="protein sequence ID" value="WFD23517.1"/>
    <property type="molecule type" value="Genomic_DNA"/>
</dbReference>
<keyword evidence="6" id="KW-0175">Coiled coil</keyword>
<dbReference type="SUPFAM" id="SSF52540">
    <property type="entry name" value="P-loop containing nucleoside triphosphate hydrolases"/>
    <property type="match status" value="1"/>
</dbReference>
<dbReference type="Proteomes" id="UP001214415">
    <property type="component" value="Chromosome 4"/>
</dbReference>
<evidence type="ECO:0000259" key="9">
    <source>
        <dbReference type="Pfam" id="PF13087"/>
    </source>
</evidence>
<evidence type="ECO:0000256" key="5">
    <source>
        <dbReference type="ARBA" id="ARBA00022840"/>
    </source>
</evidence>
<keyword evidence="2" id="KW-0547">Nucleotide-binding</keyword>
<dbReference type="InterPro" id="IPR041677">
    <property type="entry name" value="DNA2/NAM7_AAA_11"/>
</dbReference>
<dbReference type="Pfam" id="PF13086">
    <property type="entry name" value="AAA_11"/>
    <property type="match status" value="1"/>
</dbReference>
<feature type="coiled-coil region" evidence="6">
    <location>
        <begin position="616"/>
        <end position="643"/>
    </location>
</feature>
<comment type="similarity">
    <text evidence="1">Belongs to the DNA2/NAM7 helicase family.</text>
</comment>
<proteinExistence type="inferred from homology"/>
<keyword evidence="11" id="KW-1185">Reference proteome</keyword>
<feature type="compositionally biased region" description="Basic and acidic residues" evidence="7">
    <location>
        <begin position="70"/>
        <end position="86"/>
    </location>
</feature>
<dbReference type="Pfam" id="PF13087">
    <property type="entry name" value="AAA_12"/>
    <property type="match status" value="1"/>
</dbReference>
<accession>A0AAF0EBW0</accession>
<feature type="domain" description="DNA2/NAM7 helicase-like C-terminal" evidence="9">
    <location>
        <begin position="749"/>
        <end position="1028"/>
    </location>
</feature>
<evidence type="ECO:0000256" key="1">
    <source>
        <dbReference type="ARBA" id="ARBA00007913"/>
    </source>
</evidence>
<evidence type="ECO:0000256" key="4">
    <source>
        <dbReference type="ARBA" id="ARBA00022806"/>
    </source>
</evidence>
<reference evidence="10" key="1">
    <citation type="submission" date="2023-03" db="EMBL/GenBank/DDBJ databases">
        <title>Mating type loci evolution in Malassezia.</title>
        <authorList>
            <person name="Coelho M.A."/>
        </authorList>
    </citation>
    <scope>NUCLEOTIDE SEQUENCE</scope>
    <source>
        <strain evidence="10">CBS 12830</strain>
    </source>
</reference>
<dbReference type="GO" id="GO:0016787">
    <property type="term" value="F:hydrolase activity"/>
    <property type="evidence" value="ECO:0007669"/>
    <property type="project" value="UniProtKB-KW"/>
</dbReference>
<keyword evidence="5" id="KW-0067">ATP-binding</keyword>
<evidence type="ECO:0000259" key="8">
    <source>
        <dbReference type="Pfam" id="PF13086"/>
    </source>
</evidence>
<gene>
    <name evidence="10" type="ORF">MEQU1_002209</name>
</gene>
<keyword evidence="4" id="KW-0347">Helicase</keyword>
<evidence type="ECO:0000256" key="6">
    <source>
        <dbReference type="SAM" id="Coils"/>
    </source>
</evidence>
<feature type="domain" description="DNA2/NAM7 helicase helicase" evidence="8">
    <location>
        <begin position="512"/>
        <end position="741"/>
    </location>
</feature>
<dbReference type="InterPro" id="IPR050534">
    <property type="entry name" value="Coronavir_polyprotein_1ab"/>
</dbReference>
<dbReference type="GO" id="GO:0043139">
    <property type="term" value="F:5'-3' DNA helicase activity"/>
    <property type="evidence" value="ECO:0007669"/>
    <property type="project" value="TreeGrafter"/>
</dbReference>
<evidence type="ECO:0000256" key="7">
    <source>
        <dbReference type="SAM" id="MobiDB-lite"/>
    </source>
</evidence>
<dbReference type="InterPro" id="IPR041679">
    <property type="entry name" value="DNA2/NAM7-like_C"/>
</dbReference>
<dbReference type="CDD" id="cd18808">
    <property type="entry name" value="SF1_C_Upf1"/>
    <property type="match status" value="1"/>
</dbReference>
<dbReference type="PANTHER" id="PTHR43788">
    <property type="entry name" value="DNA2/NAM7 HELICASE FAMILY MEMBER"/>
    <property type="match status" value="1"/>
</dbReference>
<dbReference type="InterPro" id="IPR047187">
    <property type="entry name" value="SF1_C_Upf1"/>
</dbReference>
<dbReference type="Gene3D" id="3.40.50.300">
    <property type="entry name" value="P-loop containing nucleotide triphosphate hydrolases"/>
    <property type="match status" value="2"/>
</dbReference>